<organism evidence="1">
    <name type="scientific">viral metagenome</name>
    <dbReference type="NCBI Taxonomy" id="1070528"/>
    <lineage>
        <taxon>unclassified sequences</taxon>
        <taxon>metagenomes</taxon>
        <taxon>organismal metagenomes</taxon>
    </lineage>
</organism>
<dbReference type="AlphaFoldDB" id="A0A6C0ACM4"/>
<name>A0A6C0ACM4_9ZZZZ</name>
<protein>
    <submittedName>
        <fullName evidence="1">Uncharacterized protein</fullName>
    </submittedName>
</protein>
<proteinExistence type="predicted"/>
<evidence type="ECO:0000313" key="1">
    <source>
        <dbReference type="EMBL" id="QHS77193.1"/>
    </source>
</evidence>
<dbReference type="EMBL" id="MN740543">
    <property type="protein sequence ID" value="QHS77193.1"/>
    <property type="molecule type" value="Genomic_DNA"/>
</dbReference>
<reference evidence="1" key="1">
    <citation type="journal article" date="2020" name="Nature">
        <title>Giant virus diversity and host interactions through global metagenomics.</title>
        <authorList>
            <person name="Schulz F."/>
            <person name="Roux S."/>
            <person name="Paez-Espino D."/>
            <person name="Jungbluth S."/>
            <person name="Walsh D.A."/>
            <person name="Denef V.J."/>
            <person name="McMahon K.D."/>
            <person name="Konstantinidis K.T."/>
            <person name="Eloe-Fadrosh E.A."/>
            <person name="Kyrpides N.C."/>
            <person name="Woyke T."/>
        </authorList>
    </citation>
    <scope>NUCLEOTIDE SEQUENCE</scope>
    <source>
        <strain evidence="1">GVMAG-S-1004661-13</strain>
    </source>
</reference>
<sequence>MNNKIIKKCCSVCLEEKLIYKCSKCCFSICGQCFLKYNKKTCGICGLNNFSEICKLYICYKKLKTTGNLKNNNSNFKNKINNIDKLSNKNKSVPKKVYCENICFEDENLCYTYHQKYCVQCCETYKWEYKKDQYEKLNPKKKYVILNQIVVFGVQDTYNVH</sequence>
<accession>A0A6C0ACM4</accession>